<evidence type="ECO:0000313" key="3">
    <source>
        <dbReference type="Proteomes" id="UP000027822"/>
    </source>
</evidence>
<dbReference type="SUPFAM" id="SSF54593">
    <property type="entry name" value="Glyoxalase/Bleomycin resistance protein/Dihydroxybiphenyl dioxygenase"/>
    <property type="match status" value="1"/>
</dbReference>
<dbReference type="Gene3D" id="3.10.180.10">
    <property type="entry name" value="2,3-Dihydroxybiphenyl 1,2-Dioxygenase, domain 1"/>
    <property type="match status" value="1"/>
</dbReference>
<dbReference type="GO" id="GO:0016740">
    <property type="term" value="F:transferase activity"/>
    <property type="evidence" value="ECO:0007669"/>
    <property type="project" value="UniProtKB-KW"/>
</dbReference>
<accession>A0A073K031</accession>
<sequence>MIKGLYEVHLPVRNLENAIVFYEGLGLEIAHKREKLVFFWIEKGKSWIGLWETEQVDLPYHPSLRHIAFYVEKKDMLYAKKWLNEKGIAVRTSFGFDESRQPLVLPNNPQAHAAIYFYDPDGNLLELITPLRIDVEEDFEMMTFEEWLEYK</sequence>
<name>A0A073K031_9BACI</name>
<dbReference type="AlphaFoldDB" id="A0A073K031"/>
<dbReference type="InterPro" id="IPR037523">
    <property type="entry name" value="VOC_core"/>
</dbReference>
<dbReference type="Proteomes" id="UP000027822">
    <property type="component" value="Unassembled WGS sequence"/>
</dbReference>
<dbReference type="RefSeq" id="WP_034637896.1">
    <property type="nucleotide sequence ID" value="NZ_CBCSJC010000010.1"/>
</dbReference>
<evidence type="ECO:0000313" key="2">
    <source>
        <dbReference type="EMBL" id="KEK19812.1"/>
    </source>
</evidence>
<organism evidence="2 3">
    <name type="scientific">Bacillus manliponensis</name>
    <dbReference type="NCBI Taxonomy" id="574376"/>
    <lineage>
        <taxon>Bacteria</taxon>
        <taxon>Bacillati</taxon>
        <taxon>Bacillota</taxon>
        <taxon>Bacilli</taxon>
        <taxon>Bacillales</taxon>
        <taxon>Bacillaceae</taxon>
        <taxon>Bacillus</taxon>
        <taxon>Bacillus cereus group</taxon>
    </lineage>
</organism>
<dbReference type="InterPro" id="IPR050383">
    <property type="entry name" value="GlyoxalaseI/FosfomycinResist"/>
</dbReference>
<feature type="domain" description="VOC" evidence="1">
    <location>
        <begin position="4"/>
        <end position="130"/>
    </location>
</feature>
<dbReference type="CDD" id="cd06587">
    <property type="entry name" value="VOC"/>
    <property type="match status" value="1"/>
</dbReference>
<keyword evidence="3" id="KW-1185">Reference proteome</keyword>
<proteinExistence type="predicted"/>
<dbReference type="PROSITE" id="PS51819">
    <property type="entry name" value="VOC"/>
    <property type="match status" value="1"/>
</dbReference>
<dbReference type="InterPro" id="IPR004360">
    <property type="entry name" value="Glyas_Fos-R_dOase_dom"/>
</dbReference>
<reference evidence="2 3" key="1">
    <citation type="submission" date="2014-06" db="EMBL/GenBank/DDBJ databases">
        <title>Draft genome sequence of Bacillus manliponensis JCM 15802 (MCCC 1A00708).</title>
        <authorList>
            <person name="Lai Q."/>
            <person name="Liu Y."/>
            <person name="Shao Z."/>
        </authorList>
    </citation>
    <scope>NUCLEOTIDE SEQUENCE [LARGE SCALE GENOMIC DNA]</scope>
    <source>
        <strain evidence="2 3">JCM 15802</strain>
    </source>
</reference>
<dbReference type="InterPro" id="IPR029068">
    <property type="entry name" value="Glyas_Bleomycin-R_OHBP_Dase"/>
</dbReference>
<dbReference type="PANTHER" id="PTHR21366:SF31">
    <property type="entry name" value="METALLOTHIOL TRANSFERASE FOSB"/>
    <property type="match status" value="1"/>
</dbReference>
<protein>
    <submittedName>
        <fullName evidence="2">Glutathione transferase</fullName>
    </submittedName>
</protein>
<dbReference type="OrthoDB" id="375220at2"/>
<dbReference type="Pfam" id="PF00903">
    <property type="entry name" value="Glyoxalase"/>
    <property type="match status" value="1"/>
</dbReference>
<dbReference type="PANTHER" id="PTHR21366">
    <property type="entry name" value="GLYOXALASE FAMILY PROTEIN"/>
    <property type="match status" value="1"/>
</dbReference>
<keyword evidence="2" id="KW-0808">Transferase</keyword>
<dbReference type="eggNOG" id="COG0346">
    <property type="taxonomic scope" value="Bacteria"/>
</dbReference>
<evidence type="ECO:0000259" key="1">
    <source>
        <dbReference type="PROSITE" id="PS51819"/>
    </source>
</evidence>
<dbReference type="STRING" id="574376.BAMA_18700"/>
<dbReference type="EMBL" id="JOTN01000005">
    <property type="protein sequence ID" value="KEK19812.1"/>
    <property type="molecule type" value="Genomic_DNA"/>
</dbReference>
<comment type="caution">
    <text evidence="2">The sequence shown here is derived from an EMBL/GenBank/DDBJ whole genome shotgun (WGS) entry which is preliminary data.</text>
</comment>
<gene>
    <name evidence="2" type="ORF">BAMA_18700</name>
</gene>